<evidence type="ECO:0000259" key="10">
    <source>
        <dbReference type="PROSITE" id="PS51192"/>
    </source>
</evidence>
<keyword evidence="5" id="KW-0378">Hydrolase</keyword>
<dbReference type="InterPro" id="IPR006483">
    <property type="entry name" value="CRISPR-assoc_Cas3_HD"/>
</dbReference>
<dbReference type="InterPro" id="IPR054712">
    <property type="entry name" value="Cas3-like_dom"/>
</dbReference>
<dbReference type="CDD" id="cd09641">
    <property type="entry name" value="Cas3''_I"/>
    <property type="match status" value="1"/>
</dbReference>
<accession>A0ABM7YQI5</accession>
<dbReference type="SUPFAM" id="SSF52540">
    <property type="entry name" value="P-loop containing nucleoside triphosphate hydrolases"/>
    <property type="match status" value="1"/>
</dbReference>
<dbReference type="InterPro" id="IPR011545">
    <property type="entry name" value="DEAD/DEAH_box_helicase_dom"/>
</dbReference>
<dbReference type="Pfam" id="PF00270">
    <property type="entry name" value="DEAD"/>
    <property type="match status" value="1"/>
</dbReference>
<organism evidence="12 13">
    <name type="scientific">Sphaerotilus microaerophilus</name>
    <dbReference type="NCBI Taxonomy" id="2914710"/>
    <lineage>
        <taxon>Bacteria</taxon>
        <taxon>Pseudomonadati</taxon>
        <taxon>Pseudomonadota</taxon>
        <taxon>Betaproteobacteria</taxon>
        <taxon>Burkholderiales</taxon>
        <taxon>Sphaerotilaceae</taxon>
        <taxon>Sphaerotilus</taxon>
    </lineage>
</organism>
<dbReference type="CDD" id="cd17930">
    <property type="entry name" value="DEXHc_cas3"/>
    <property type="match status" value="1"/>
</dbReference>
<evidence type="ECO:0000313" key="12">
    <source>
        <dbReference type="EMBL" id="BDI06810.1"/>
    </source>
</evidence>
<evidence type="ECO:0000256" key="3">
    <source>
        <dbReference type="ARBA" id="ARBA00022723"/>
    </source>
</evidence>
<keyword evidence="6" id="KW-0347">Helicase</keyword>
<dbReference type="Gene3D" id="3.40.50.300">
    <property type="entry name" value="P-loop containing nucleotide triphosphate hydrolases"/>
    <property type="match status" value="2"/>
</dbReference>
<evidence type="ECO:0000256" key="2">
    <source>
        <dbReference type="ARBA" id="ARBA00009046"/>
    </source>
</evidence>
<evidence type="ECO:0000256" key="1">
    <source>
        <dbReference type="ARBA" id="ARBA00006847"/>
    </source>
</evidence>
<protein>
    <submittedName>
        <fullName evidence="12">CRISPR-associated helicase Cas3</fullName>
    </submittedName>
</protein>
<dbReference type="Proteomes" id="UP001057498">
    <property type="component" value="Chromosome"/>
</dbReference>
<dbReference type="EMBL" id="AP025730">
    <property type="protein sequence ID" value="BDI06810.1"/>
    <property type="molecule type" value="Genomic_DNA"/>
</dbReference>
<evidence type="ECO:0000256" key="5">
    <source>
        <dbReference type="ARBA" id="ARBA00022801"/>
    </source>
</evidence>
<dbReference type="Pfam" id="PF18019">
    <property type="entry name" value="Cas3_HD"/>
    <property type="match status" value="1"/>
</dbReference>
<dbReference type="Pfam" id="PF22590">
    <property type="entry name" value="Cas3-like_C_2"/>
    <property type="match status" value="1"/>
</dbReference>
<dbReference type="InterPro" id="IPR027417">
    <property type="entry name" value="P-loop_NTPase"/>
</dbReference>
<comment type="similarity">
    <text evidence="2">In the central section; belongs to the CRISPR-associated helicase Cas3 family.</text>
</comment>
<dbReference type="InterPro" id="IPR038257">
    <property type="entry name" value="CRISPR-assoc_Cas3_HD_sf"/>
</dbReference>
<keyword evidence="3" id="KW-0479">Metal-binding</keyword>
<keyword evidence="7" id="KW-0067">ATP-binding</keyword>
<evidence type="ECO:0000256" key="6">
    <source>
        <dbReference type="ARBA" id="ARBA00022806"/>
    </source>
</evidence>
<evidence type="ECO:0000313" key="13">
    <source>
        <dbReference type="Proteomes" id="UP001057498"/>
    </source>
</evidence>
<feature type="compositionally biased region" description="Polar residues" evidence="9">
    <location>
        <begin position="158"/>
        <end position="171"/>
    </location>
</feature>
<dbReference type="Gene3D" id="1.10.3210.30">
    <property type="match status" value="1"/>
</dbReference>
<evidence type="ECO:0000256" key="7">
    <source>
        <dbReference type="ARBA" id="ARBA00022840"/>
    </source>
</evidence>
<evidence type="ECO:0000256" key="9">
    <source>
        <dbReference type="SAM" id="MobiDB-lite"/>
    </source>
</evidence>
<dbReference type="InterPro" id="IPR014001">
    <property type="entry name" value="Helicase_ATP-bd"/>
</dbReference>
<keyword evidence="8" id="KW-0051">Antiviral defense</keyword>
<feature type="domain" description="HD Cas3-type" evidence="11">
    <location>
        <begin position="14"/>
        <end position="207"/>
    </location>
</feature>
<dbReference type="RefSeq" id="WP_251970054.1">
    <property type="nucleotide sequence ID" value="NZ_AP025730.1"/>
</dbReference>
<evidence type="ECO:0000256" key="8">
    <source>
        <dbReference type="ARBA" id="ARBA00023118"/>
    </source>
</evidence>
<keyword evidence="13" id="KW-1185">Reference proteome</keyword>
<feature type="region of interest" description="Disordered" evidence="9">
    <location>
        <begin position="150"/>
        <end position="182"/>
    </location>
</feature>
<sequence>MHDGQTPIAHSALGGGAPHALIDHLQAVARLAAQAIRAGCDDPALTALAELAGRWHDLGKYRSGFQRYIRLVGEAHIEGRLPQGSDKSHSAAGALHAERWLKERQGPVGLMAARLLQYVIAGHHAGLDDWHSDVGCLAGRLADEAAQREYQEALGTEPPSSITSPATTLPNPKTLPITPGTGHEEIPGRLALWVRMLFSALVDADFLDTEAFMNPGTAAARQAAAPSMAELLAAFDAYMSKKAAAVQTAGLADSPVNRQRADVLAACRAKAAGAPGTYTLTVPTGGGKTLASLAFALTHAQRHGLRRVVMVIPYTSIIEQTAEVYREVFAPLGAEVADRVVLEHHSNAAEPGEAAETARSRLACENWDAPIVVTTSVQLFESLFARRTSRCRKLHALRGAVIVIDEAQLLPADFLQPVVDVLRLLVRDHGATVVLCTATQPTLTEQRHFGGRGLRGYAPGEVTAIIDDEPALYAALQRVQVRLPASLTQPQGWEVTAEALARHDAALAIVGRRADARELYERLARELPTGREGLWHLSALMCPQHRSEVIADIKSALAARRAALARGEPATPVRVVSTQLVEAGVDLDFPVVFRALAGLDSIAQAAGRCNREGRLERGEVHVFVPPKAPPPGLLRQAAQACTLVWDGMDPTGDDDPLALERVSRYFARLYGGAELDRHGIAELLRLEVDPRAGALAMNFRSAADKFRLIDEKDAATVFVRWHSPRCRDDVNALLGLLERDGPSRWLMRRLQRYGVTIYQQDLKRLLAAGDVHELLPGLYVQTDSDVFYDPVLGALLGGAPGDPAAYAI</sequence>
<name>A0ABM7YQI5_9BURK</name>
<feature type="domain" description="Helicase ATP-binding" evidence="10">
    <location>
        <begin position="269"/>
        <end position="458"/>
    </location>
</feature>
<keyword evidence="4" id="KW-0547">Nucleotide-binding</keyword>
<dbReference type="NCBIfam" id="TIGR01596">
    <property type="entry name" value="cas3_HD"/>
    <property type="match status" value="1"/>
</dbReference>
<dbReference type="PROSITE" id="PS51643">
    <property type="entry name" value="HD_CAS3"/>
    <property type="match status" value="1"/>
</dbReference>
<comment type="similarity">
    <text evidence="1">In the N-terminal section; belongs to the CRISPR-associated nuclease Cas3-HD family.</text>
</comment>
<gene>
    <name evidence="12" type="ORF">CATMQ487_37800</name>
</gene>
<dbReference type="SMART" id="SM00487">
    <property type="entry name" value="DEXDc"/>
    <property type="match status" value="1"/>
</dbReference>
<proteinExistence type="inferred from homology"/>
<evidence type="ECO:0000259" key="11">
    <source>
        <dbReference type="PROSITE" id="PS51643"/>
    </source>
</evidence>
<dbReference type="PROSITE" id="PS51192">
    <property type="entry name" value="HELICASE_ATP_BIND_1"/>
    <property type="match status" value="1"/>
</dbReference>
<evidence type="ECO:0000256" key="4">
    <source>
        <dbReference type="ARBA" id="ARBA00022741"/>
    </source>
</evidence>
<reference evidence="12" key="1">
    <citation type="submission" date="2022-04" db="EMBL/GenBank/DDBJ databases">
        <title>Whole genome sequence of Sphaerotilus sp. FB-5.</title>
        <authorList>
            <person name="Takeda M."/>
            <person name="Narihara S."/>
            <person name="Akimoto M."/>
            <person name="Akimoto R."/>
            <person name="Nishiyashiki S."/>
            <person name="Murakami T."/>
        </authorList>
    </citation>
    <scope>NUCLEOTIDE SEQUENCE</scope>
    <source>
        <strain evidence="12">FB-5</strain>
    </source>
</reference>